<dbReference type="PANTHER" id="PTHR13887:SF54">
    <property type="entry name" value="DSBA FAMILY PROTEIN"/>
    <property type="match status" value="1"/>
</dbReference>
<protein>
    <recommendedName>
        <fullName evidence="3">Thioredoxin</fullName>
    </recommendedName>
</protein>
<dbReference type="CDD" id="cd03025">
    <property type="entry name" value="DsbA_FrnE_like"/>
    <property type="match status" value="1"/>
</dbReference>
<name>A0ABX5LRC0_9GAMM</name>
<organism evidence="1 2">
    <name type="scientific">Pokkaliibacter plantistimulans</name>
    <dbReference type="NCBI Taxonomy" id="1635171"/>
    <lineage>
        <taxon>Bacteria</taxon>
        <taxon>Pseudomonadati</taxon>
        <taxon>Pseudomonadota</taxon>
        <taxon>Gammaproteobacteria</taxon>
        <taxon>Oceanospirillales</taxon>
        <taxon>Balneatrichaceae</taxon>
        <taxon>Pokkaliibacter</taxon>
    </lineage>
</organism>
<comment type="caution">
    <text evidence="1">The sequence shown here is derived from an EMBL/GenBank/DDBJ whole genome shotgun (WGS) entry which is preliminary data.</text>
</comment>
<dbReference type="InterPro" id="IPR036249">
    <property type="entry name" value="Thioredoxin-like_sf"/>
</dbReference>
<dbReference type="Pfam" id="PF13743">
    <property type="entry name" value="Thioredoxin_5"/>
    <property type="match status" value="1"/>
</dbReference>
<dbReference type="EMBL" id="LAPT01000122">
    <property type="protein sequence ID" value="PXF29201.1"/>
    <property type="molecule type" value="Genomic_DNA"/>
</dbReference>
<evidence type="ECO:0000313" key="1">
    <source>
        <dbReference type="EMBL" id="PXF29201.1"/>
    </source>
</evidence>
<dbReference type="RefSeq" id="WP_110189444.1">
    <property type="nucleotide sequence ID" value="NZ_CP177354.1"/>
</dbReference>
<evidence type="ECO:0000313" key="2">
    <source>
        <dbReference type="Proteomes" id="UP000248090"/>
    </source>
</evidence>
<proteinExistence type="predicted"/>
<dbReference type="Gene3D" id="3.40.30.10">
    <property type="entry name" value="Glutaredoxin"/>
    <property type="match status" value="1"/>
</dbReference>
<accession>A0ABX5LRC0</accession>
<dbReference type="Proteomes" id="UP000248090">
    <property type="component" value="Unassembled WGS sequence"/>
</dbReference>
<dbReference type="SUPFAM" id="SSF52833">
    <property type="entry name" value="Thioredoxin-like"/>
    <property type="match status" value="1"/>
</dbReference>
<evidence type="ECO:0008006" key="3">
    <source>
        <dbReference type="Google" id="ProtNLM"/>
    </source>
</evidence>
<reference evidence="1 2" key="1">
    <citation type="submission" date="2015-03" db="EMBL/GenBank/DDBJ databases">
        <authorList>
            <person name="Krishnan R."/>
            <person name="Midha S."/>
            <person name="Patil P.B."/>
            <person name="Rameshkumar N."/>
        </authorList>
    </citation>
    <scope>NUCLEOTIDE SEQUENCE [LARGE SCALE GENOMIC DNA]</scope>
    <source>
        <strain evidence="1 2">L1E11</strain>
    </source>
</reference>
<gene>
    <name evidence="1" type="ORF">WH50_22240</name>
</gene>
<dbReference type="PANTHER" id="PTHR13887">
    <property type="entry name" value="GLUTATHIONE S-TRANSFERASE KAPPA"/>
    <property type="match status" value="1"/>
</dbReference>
<sequence>MALARLYYIHDPMCSWCWAFAPTWAALRAALPEGVSSERLLGGLAPDSTTPMPPQQRQQIQQTWRHIEHNLGTPFNHAFWTECTPVRSTYPACRAVIAARFWDAEDAMIRAIQEAYYLNAQNPAEPSTLVSCAHALGLPVEAFAERLYSEQTEIRLQEEIQRCVEWGVRGFPSLVLTFRDKRYNLTVDYNHPQHMADEIYTLLGMH</sequence>
<dbReference type="Gene3D" id="1.10.472.60">
    <property type="entry name" value="putative protein disulfide isomerase domain"/>
    <property type="match status" value="1"/>
</dbReference>
<keyword evidence="2" id="KW-1185">Reference proteome</keyword>